<sequence length="47" mass="5376">MTDTDTRAKLIELLRDSDLCMFTTMTKDGRHLSRPMSMQEVEADGDL</sequence>
<evidence type="ECO:0000313" key="2">
    <source>
        <dbReference type="EMBL" id="GGK06587.1"/>
    </source>
</evidence>
<reference evidence="2" key="2">
    <citation type="submission" date="2020-09" db="EMBL/GenBank/DDBJ databases">
        <authorList>
            <person name="Sun Q."/>
            <person name="Ohkuma M."/>
        </authorList>
    </citation>
    <scope>NUCLEOTIDE SEQUENCE</scope>
    <source>
        <strain evidence="2">JCM 3090</strain>
    </source>
</reference>
<dbReference type="EMBL" id="BMQB01000011">
    <property type="protein sequence ID" value="GGK06587.1"/>
    <property type="molecule type" value="Genomic_DNA"/>
</dbReference>
<dbReference type="Gene3D" id="2.30.110.10">
    <property type="entry name" value="Electron Transport, Fmn-binding Protein, Chain A"/>
    <property type="match status" value="1"/>
</dbReference>
<feature type="domain" description="General stress protein FMN-binding split barrel" evidence="1">
    <location>
        <begin position="5"/>
        <end position="47"/>
    </location>
</feature>
<dbReference type="Pfam" id="PF16242">
    <property type="entry name" value="Pyrid_ox_like"/>
    <property type="match status" value="1"/>
</dbReference>
<dbReference type="Proteomes" id="UP000649739">
    <property type="component" value="Unassembled WGS sequence"/>
</dbReference>
<comment type="caution">
    <text evidence="2">The sequence shown here is derived from an EMBL/GenBank/DDBJ whole genome shotgun (WGS) entry which is preliminary data.</text>
</comment>
<dbReference type="InterPro" id="IPR012349">
    <property type="entry name" value="Split_barrel_FMN-bd"/>
</dbReference>
<proteinExistence type="predicted"/>
<gene>
    <name evidence="2" type="ORF">GCM10010123_40490</name>
</gene>
<evidence type="ECO:0000313" key="3">
    <source>
        <dbReference type="Proteomes" id="UP000649739"/>
    </source>
</evidence>
<protein>
    <recommendedName>
        <fullName evidence="1">General stress protein FMN-binding split barrel domain-containing protein</fullName>
    </recommendedName>
</protein>
<evidence type="ECO:0000259" key="1">
    <source>
        <dbReference type="Pfam" id="PF16242"/>
    </source>
</evidence>
<organism evidence="2 3">
    <name type="scientific">Pilimelia anulata</name>
    <dbReference type="NCBI Taxonomy" id="53371"/>
    <lineage>
        <taxon>Bacteria</taxon>
        <taxon>Bacillati</taxon>
        <taxon>Actinomycetota</taxon>
        <taxon>Actinomycetes</taxon>
        <taxon>Micromonosporales</taxon>
        <taxon>Micromonosporaceae</taxon>
        <taxon>Pilimelia</taxon>
    </lineage>
</organism>
<keyword evidence="3" id="KW-1185">Reference proteome</keyword>
<dbReference type="SUPFAM" id="SSF50475">
    <property type="entry name" value="FMN-binding split barrel"/>
    <property type="match status" value="1"/>
</dbReference>
<dbReference type="InterPro" id="IPR038725">
    <property type="entry name" value="YdaG_split_barrel_FMN-bd"/>
</dbReference>
<reference evidence="2" key="1">
    <citation type="journal article" date="2014" name="Int. J. Syst. Evol. Microbiol.">
        <title>Complete genome sequence of Corynebacterium casei LMG S-19264T (=DSM 44701T), isolated from a smear-ripened cheese.</title>
        <authorList>
            <consortium name="US DOE Joint Genome Institute (JGI-PGF)"/>
            <person name="Walter F."/>
            <person name="Albersmeier A."/>
            <person name="Kalinowski J."/>
            <person name="Ruckert C."/>
        </authorList>
    </citation>
    <scope>NUCLEOTIDE SEQUENCE</scope>
    <source>
        <strain evidence="2">JCM 3090</strain>
    </source>
</reference>
<dbReference type="AlphaFoldDB" id="A0A8J3BAJ8"/>
<name>A0A8J3BAJ8_9ACTN</name>
<accession>A0A8J3BAJ8</accession>